<dbReference type="PANTHER" id="PTHR30482">
    <property type="entry name" value="HIGH-AFFINITY BRANCHED-CHAIN AMINO ACID TRANSPORT SYSTEM PERMEASE"/>
    <property type="match status" value="1"/>
</dbReference>
<feature type="transmembrane region" description="Helical" evidence="6">
    <location>
        <begin position="215"/>
        <end position="238"/>
    </location>
</feature>
<sequence>MGGKFVRSLLNSPYFGICLFMVLALMIPRFIPLYWTMIATEILIMGLFAMSFNLLFGYGGLLSFGQAGFFGVGAYTAGIMLTKGVNSYLLIILGSMALSFVVSLIVGFFCVRRDEIFFAMLSLGFGMMLFTVAHNWLEVTGGSDGLPVGTIPPVKAVFFEVSLFNPLNGYYFVLTLVFLSMLFLKVITDSHFGLILRASKENKERLAFSGGNVALIRLVAFVIAGTLSGLAGMLFCIYNRMATPDMLHWSFSARPVLMSILGGSSVFWGPFVGSVIFFVLEQIVTDITENWLFVLGAILIPVVIFFPEGVLGTVLKVLRRFLHAGVKG</sequence>
<dbReference type="Pfam" id="PF02653">
    <property type="entry name" value="BPD_transp_2"/>
    <property type="match status" value="1"/>
</dbReference>
<dbReference type="RefSeq" id="WP_218148831.1">
    <property type="nucleotide sequence ID" value="NZ_FOUU01000004.1"/>
</dbReference>
<name>A0A1I4TPF8_9BACT</name>
<accession>A0A1I4TPF8</accession>
<dbReference type="InterPro" id="IPR043428">
    <property type="entry name" value="LivM-like"/>
</dbReference>
<feature type="transmembrane region" description="Helical" evidence="6">
    <location>
        <begin position="12"/>
        <end position="31"/>
    </location>
</feature>
<keyword evidence="5 6" id="KW-0472">Membrane</keyword>
<evidence type="ECO:0000256" key="3">
    <source>
        <dbReference type="ARBA" id="ARBA00022692"/>
    </source>
</evidence>
<evidence type="ECO:0000313" key="8">
    <source>
        <dbReference type="Proteomes" id="UP000199611"/>
    </source>
</evidence>
<dbReference type="GO" id="GO:0005886">
    <property type="term" value="C:plasma membrane"/>
    <property type="evidence" value="ECO:0007669"/>
    <property type="project" value="UniProtKB-SubCell"/>
</dbReference>
<keyword evidence="2" id="KW-1003">Cell membrane</keyword>
<dbReference type="AlphaFoldDB" id="A0A1I4TPF8"/>
<evidence type="ECO:0000256" key="2">
    <source>
        <dbReference type="ARBA" id="ARBA00022475"/>
    </source>
</evidence>
<evidence type="ECO:0000256" key="6">
    <source>
        <dbReference type="SAM" id="Phobius"/>
    </source>
</evidence>
<feature type="transmembrane region" description="Helical" evidence="6">
    <location>
        <begin position="61"/>
        <end position="81"/>
    </location>
</feature>
<dbReference type="CDD" id="cd06581">
    <property type="entry name" value="TM_PBP1_LivM_like"/>
    <property type="match status" value="1"/>
</dbReference>
<reference evidence="7 8" key="1">
    <citation type="submission" date="2016-10" db="EMBL/GenBank/DDBJ databases">
        <authorList>
            <person name="de Groot N.N."/>
        </authorList>
    </citation>
    <scope>NUCLEOTIDE SEQUENCE [LARGE SCALE GENOMIC DNA]</scope>
    <source>
        <strain evidence="7 8">DSM 9990</strain>
    </source>
</reference>
<feature type="transmembrane region" description="Helical" evidence="6">
    <location>
        <begin position="37"/>
        <end position="56"/>
    </location>
</feature>
<organism evidence="7 8">
    <name type="scientific">Thermodesulforhabdus norvegica</name>
    <dbReference type="NCBI Taxonomy" id="39841"/>
    <lineage>
        <taxon>Bacteria</taxon>
        <taxon>Pseudomonadati</taxon>
        <taxon>Thermodesulfobacteriota</taxon>
        <taxon>Syntrophobacteria</taxon>
        <taxon>Syntrophobacterales</taxon>
        <taxon>Thermodesulforhabdaceae</taxon>
        <taxon>Thermodesulforhabdus</taxon>
    </lineage>
</organism>
<keyword evidence="8" id="KW-1185">Reference proteome</keyword>
<protein>
    <submittedName>
        <fullName evidence="7">Amino acid/amide ABC transporter membrane protein 2, HAAT family</fullName>
    </submittedName>
</protein>
<dbReference type="Proteomes" id="UP000199611">
    <property type="component" value="Unassembled WGS sequence"/>
</dbReference>
<feature type="transmembrane region" description="Helical" evidence="6">
    <location>
        <begin position="170"/>
        <end position="194"/>
    </location>
</feature>
<feature type="transmembrane region" description="Helical" evidence="6">
    <location>
        <begin position="116"/>
        <end position="137"/>
    </location>
</feature>
<evidence type="ECO:0000313" key="7">
    <source>
        <dbReference type="EMBL" id="SFM78491.1"/>
    </source>
</evidence>
<dbReference type="GO" id="GO:0015658">
    <property type="term" value="F:branched-chain amino acid transmembrane transporter activity"/>
    <property type="evidence" value="ECO:0007669"/>
    <property type="project" value="InterPro"/>
</dbReference>
<proteinExistence type="predicted"/>
<dbReference type="EMBL" id="FOUU01000004">
    <property type="protein sequence ID" value="SFM78491.1"/>
    <property type="molecule type" value="Genomic_DNA"/>
</dbReference>
<evidence type="ECO:0000256" key="1">
    <source>
        <dbReference type="ARBA" id="ARBA00004651"/>
    </source>
</evidence>
<dbReference type="PANTHER" id="PTHR30482:SF17">
    <property type="entry name" value="ABC TRANSPORTER ATP-BINDING PROTEIN"/>
    <property type="match status" value="1"/>
</dbReference>
<dbReference type="InterPro" id="IPR001851">
    <property type="entry name" value="ABC_transp_permease"/>
</dbReference>
<comment type="subcellular location">
    <subcellularLocation>
        <location evidence="1">Cell membrane</location>
        <topology evidence="1">Multi-pass membrane protein</topology>
    </subcellularLocation>
</comment>
<gene>
    <name evidence="7" type="ORF">SAMN05660836_01437</name>
</gene>
<evidence type="ECO:0000256" key="5">
    <source>
        <dbReference type="ARBA" id="ARBA00023136"/>
    </source>
</evidence>
<feature type="transmembrane region" description="Helical" evidence="6">
    <location>
        <begin position="292"/>
        <end position="315"/>
    </location>
</feature>
<keyword evidence="4 6" id="KW-1133">Transmembrane helix</keyword>
<evidence type="ECO:0000256" key="4">
    <source>
        <dbReference type="ARBA" id="ARBA00022989"/>
    </source>
</evidence>
<dbReference type="STRING" id="39841.SAMN05660836_01437"/>
<feature type="transmembrane region" description="Helical" evidence="6">
    <location>
        <begin position="87"/>
        <end position="109"/>
    </location>
</feature>
<feature type="transmembrane region" description="Helical" evidence="6">
    <location>
        <begin position="258"/>
        <end position="280"/>
    </location>
</feature>
<keyword evidence="3 6" id="KW-0812">Transmembrane</keyword>